<reference evidence="2" key="1">
    <citation type="submission" date="2023-06" db="EMBL/GenBank/DDBJ databases">
        <title>Reference genome for the Northern bat (Eptesicus nilssonii), a most northern bat species.</title>
        <authorList>
            <person name="Laine V.N."/>
            <person name="Pulliainen A.T."/>
            <person name="Lilley T.M."/>
        </authorList>
    </citation>
    <scope>NUCLEOTIDE SEQUENCE</scope>
    <source>
        <strain evidence="2">BLF_Eptnil</strain>
        <tissue evidence="2">Kidney</tissue>
    </source>
</reference>
<name>A0AA40HJV2_CNENI</name>
<dbReference type="EMBL" id="JAULJE010000018">
    <property type="protein sequence ID" value="KAK1332546.1"/>
    <property type="molecule type" value="Genomic_DNA"/>
</dbReference>
<feature type="region of interest" description="Disordered" evidence="1">
    <location>
        <begin position="1"/>
        <end position="42"/>
    </location>
</feature>
<gene>
    <name evidence="2" type="ORF">QTO34_007229</name>
</gene>
<evidence type="ECO:0000313" key="2">
    <source>
        <dbReference type="EMBL" id="KAK1332546.1"/>
    </source>
</evidence>
<dbReference type="GO" id="GO:0046982">
    <property type="term" value="F:protein heterodimerization activity"/>
    <property type="evidence" value="ECO:0007669"/>
    <property type="project" value="InterPro"/>
</dbReference>
<evidence type="ECO:0000313" key="3">
    <source>
        <dbReference type="Proteomes" id="UP001177744"/>
    </source>
</evidence>
<keyword evidence="3" id="KW-1185">Reference proteome</keyword>
<dbReference type="PANTHER" id="PTHR12773">
    <property type="entry name" value="UPF0315 PROTEIN-RELATED"/>
    <property type="match status" value="1"/>
</dbReference>
<dbReference type="GO" id="GO:0030488">
    <property type="term" value="P:tRNA methylation"/>
    <property type="evidence" value="ECO:0007669"/>
    <property type="project" value="TreeGrafter"/>
</dbReference>
<protein>
    <submittedName>
        <fullName evidence="2">Uncharacterized protein</fullName>
    </submittedName>
</protein>
<organism evidence="2 3">
    <name type="scientific">Cnephaeus nilssonii</name>
    <name type="common">Northern bat</name>
    <name type="synonym">Eptesicus nilssonii</name>
    <dbReference type="NCBI Taxonomy" id="3371016"/>
    <lineage>
        <taxon>Eukaryota</taxon>
        <taxon>Metazoa</taxon>
        <taxon>Chordata</taxon>
        <taxon>Craniata</taxon>
        <taxon>Vertebrata</taxon>
        <taxon>Euteleostomi</taxon>
        <taxon>Mammalia</taxon>
        <taxon>Eutheria</taxon>
        <taxon>Laurasiatheria</taxon>
        <taxon>Chiroptera</taxon>
        <taxon>Yangochiroptera</taxon>
        <taxon>Vespertilionidae</taxon>
        <taxon>Cnephaeus</taxon>
    </lineage>
</organism>
<dbReference type="Gene3D" id="2.20.25.10">
    <property type="match status" value="1"/>
</dbReference>
<dbReference type="AlphaFoldDB" id="A0AA40HJV2"/>
<dbReference type="PANTHER" id="PTHR12773:SF0">
    <property type="entry name" value="MULTIFUNCTIONAL METHYLTRANSFERASE SUBUNIT TRM112-LIKE PROTEIN"/>
    <property type="match status" value="1"/>
</dbReference>
<evidence type="ECO:0000256" key="1">
    <source>
        <dbReference type="SAM" id="MobiDB-lite"/>
    </source>
</evidence>
<proteinExistence type="predicted"/>
<sequence>MAAEDEDVGERRTPVGTGAREVTESDPGSAQRPLDPAEGPRRVVVLPRSSSTLWSSTLTVFMARIISKVECGWHFKVADTLHLVAVPKRPTHGSERDEKFLRKMYQVLLKVDVLEGNLQCPESAHMFPSAWDSQHAAD</sequence>
<dbReference type="Proteomes" id="UP001177744">
    <property type="component" value="Unassembled WGS sequence"/>
</dbReference>
<dbReference type="InterPro" id="IPR039127">
    <property type="entry name" value="Trm112"/>
</dbReference>
<accession>A0AA40HJV2</accession>
<dbReference type="GO" id="GO:0070476">
    <property type="term" value="P:rRNA (guanine-N7)-methylation"/>
    <property type="evidence" value="ECO:0007669"/>
    <property type="project" value="TreeGrafter"/>
</dbReference>
<comment type="caution">
    <text evidence="2">The sequence shown here is derived from an EMBL/GenBank/DDBJ whole genome shotgun (WGS) entry which is preliminary data.</text>
</comment>